<organism evidence="3 4">
    <name type="scientific">Fictibacillus halophilus</name>
    <dbReference type="NCBI Taxonomy" id="1610490"/>
    <lineage>
        <taxon>Bacteria</taxon>
        <taxon>Bacillati</taxon>
        <taxon>Bacillota</taxon>
        <taxon>Bacilli</taxon>
        <taxon>Bacillales</taxon>
        <taxon>Fictibacillaceae</taxon>
        <taxon>Fictibacillus</taxon>
    </lineage>
</organism>
<dbReference type="RefSeq" id="WP_198768370.1">
    <property type="nucleotide sequence ID" value="NZ_JAEACF010000001.1"/>
</dbReference>
<accession>A0ABV2LHR9</accession>
<dbReference type="InterPro" id="IPR047691">
    <property type="entry name" value="PelF-like"/>
</dbReference>
<dbReference type="SUPFAM" id="SSF53756">
    <property type="entry name" value="UDP-Glycosyltransferase/glycogen phosphorylase"/>
    <property type="match status" value="1"/>
</dbReference>
<dbReference type="Proteomes" id="UP001549097">
    <property type="component" value="Unassembled WGS sequence"/>
</dbReference>
<sequence length="475" mass="54607">MKIAIVAEGSYPFVSGGVSSWIHTLITKMPEFDFTIISIMPSGSRTTKEDWRYELPVNAKSVKVYKLEVEEQRPICPRLTDENREDLLSFFMSKDTSGKAMRFIGDTSIMGNPSGFFRSHEFWEIVQTCYKEEKLQSSFIDYFWMIRNKYEPILHLLQSEFEEYDLLHTASTGYAGVLGAYLSAKQEIPLLVTEHGIYSREREEEILKSDWIPMIYKSRWIQFFYFLSQLAYHRAEQLITLFHKNAKIQERLGAPKSKQLVIANGVTLSDYSLKRKHFSDENPMQLGAIVRVVPIKDIITMIYAADMLRKRNIPFHLHIFGPLDEDKEYVSECENLLNELGLKQCITFTGKVNVQSKLMEMDVLLLTSISEGQPLAILEGLAAGIPFVSTNVGDCEELITGGAIDLFGPAGFIVPPVNPRKVAESIEKYVEEPSLIELHGRNGFNRVKHRYQLSEVIERYRSLYKEVGHEKQWQE</sequence>
<gene>
    <name evidence="3" type="ORF">ABID52_000618</name>
</gene>
<evidence type="ECO:0000313" key="4">
    <source>
        <dbReference type="Proteomes" id="UP001549097"/>
    </source>
</evidence>
<dbReference type="Gene3D" id="3.40.50.2000">
    <property type="entry name" value="Glycogen Phosphorylase B"/>
    <property type="match status" value="2"/>
</dbReference>
<dbReference type="PANTHER" id="PTHR12526:SF608">
    <property type="entry name" value="PELF"/>
    <property type="match status" value="1"/>
</dbReference>
<keyword evidence="4" id="KW-1185">Reference proteome</keyword>
<dbReference type="Pfam" id="PF11997">
    <property type="entry name" value="DUF3492"/>
    <property type="match status" value="1"/>
</dbReference>
<evidence type="ECO:0000259" key="2">
    <source>
        <dbReference type="Pfam" id="PF11997"/>
    </source>
</evidence>
<name>A0ABV2LHR9_9BACL</name>
<dbReference type="PANTHER" id="PTHR12526">
    <property type="entry name" value="GLYCOSYLTRANSFERASE"/>
    <property type="match status" value="1"/>
</dbReference>
<feature type="domain" description="Glycosyl transferase family 1" evidence="1">
    <location>
        <begin position="274"/>
        <end position="436"/>
    </location>
</feature>
<dbReference type="InterPro" id="IPR022622">
    <property type="entry name" value="DUF3492"/>
</dbReference>
<reference evidence="3 4" key="1">
    <citation type="submission" date="2024-06" db="EMBL/GenBank/DDBJ databases">
        <title>Genomic Encyclopedia of Type Strains, Phase IV (KMG-IV): sequencing the most valuable type-strain genomes for metagenomic binning, comparative biology and taxonomic classification.</title>
        <authorList>
            <person name="Goeker M."/>
        </authorList>
    </citation>
    <scope>NUCLEOTIDE SEQUENCE [LARGE SCALE GENOMIC DNA]</scope>
    <source>
        <strain evidence="3 4">DSM 100124</strain>
    </source>
</reference>
<dbReference type="InterPro" id="IPR001296">
    <property type="entry name" value="Glyco_trans_1"/>
</dbReference>
<feature type="domain" description="DUF3492" evidence="2">
    <location>
        <begin position="1"/>
        <end position="256"/>
    </location>
</feature>
<dbReference type="EMBL" id="JBEPMP010000001">
    <property type="protein sequence ID" value="MET3727037.1"/>
    <property type="molecule type" value="Genomic_DNA"/>
</dbReference>
<comment type="caution">
    <text evidence="3">The sequence shown here is derived from an EMBL/GenBank/DDBJ whole genome shotgun (WGS) entry which is preliminary data.</text>
</comment>
<dbReference type="Pfam" id="PF00534">
    <property type="entry name" value="Glycos_transf_1"/>
    <property type="match status" value="1"/>
</dbReference>
<evidence type="ECO:0000313" key="3">
    <source>
        <dbReference type="EMBL" id="MET3727037.1"/>
    </source>
</evidence>
<protein>
    <submittedName>
        <fullName evidence="3">Glycosyltransferase involved in cell wall biosynthesis</fullName>
    </submittedName>
</protein>
<evidence type="ECO:0000259" key="1">
    <source>
        <dbReference type="Pfam" id="PF00534"/>
    </source>
</evidence>
<dbReference type="NCBIfam" id="NF038011">
    <property type="entry name" value="PelF"/>
    <property type="match status" value="1"/>
</dbReference>
<proteinExistence type="predicted"/>